<reference evidence="2" key="1">
    <citation type="submission" date="2011-06" db="EMBL/GenBank/DDBJ databases">
        <title>Complete genome sequence of Paenibacillus mucilaginosus KNP414.</title>
        <authorList>
            <person name="Wang J."/>
            <person name="Hu S."/>
            <person name="Hu X."/>
            <person name="Zhang B."/>
            <person name="Dong D."/>
            <person name="Zhang S."/>
            <person name="Zhao K."/>
            <person name="Wu D."/>
        </authorList>
    </citation>
    <scope>NUCLEOTIDE SEQUENCE [LARGE SCALE GENOMIC DNA]</scope>
    <source>
        <strain evidence="2">KNP414</strain>
    </source>
</reference>
<accession>F8F502</accession>
<evidence type="ECO:0000313" key="2">
    <source>
        <dbReference type="Proteomes" id="UP000006620"/>
    </source>
</evidence>
<dbReference type="AlphaFoldDB" id="F8F502"/>
<gene>
    <name evidence="1" type="ordered locus">KNP414_02171</name>
</gene>
<protein>
    <submittedName>
        <fullName evidence="1">Uncharacterized protein</fullName>
    </submittedName>
</protein>
<evidence type="ECO:0000313" key="1">
    <source>
        <dbReference type="EMBL" id="AEI40732.1"/>
    </source>
</evidence>
<dbReference type="Proteomes" id="UP000006620">
    <property type="component" value="Chromosome"/>
</dbReference>
<dbReference type="HOGENOM" id="CLU_3236992_0_0_9"/>
<reference evidence="1 2" key="2">
    <citation type="journal article" date="2013" name="Genome Announc.">
        <title>Genome Sequence of Growth-Improving Paenibacillus mucilaginosus Strain KNP414.</title>
        <authorList>
            <person name="Lu J.J."/>
            <person name="Wang J.F."/>
            <person name="Hu X.F."/>
        </authorList>
    </citation>
    <scope>NUCLEOTIDE SEQUENCE [LARGE SCALE GENOMIC DNA]</scope>
    <source>
        <strain evidence="1 2">KNP414</strain>
    </source>
</reference>
<organism evidence="1 2">
    <name type="scientific">Paenibacillus mucilaginosus (strain KNP414)</name>
    <dbReference type="NCBI Taxonomy" id="1036673"/>
    <lineage>
        <taxon>Bacteria</taxon>
        <taxon>Bacillati</taxon>
        <taxon>Bacillota</taxon>
        <taxon>Bacilli</taxon>
        <taxon>Bacillales</taxon>
        <taxon>Paenibacillaceae</taxon>
        <taxon>Paenibacillus</taxon>
    </lineage>
</organism>
<proteinExistence type="predicted"/>
<dbReference type="KEGG" id="pms:KNP414_02171"/>
<dbReference type="EMBL" id="CP002869">
    <property type="protein sequence ID" value="AEI40732.1"/>
    <property type="molecule type" value="Genomic_DNA"/>
</dbReference>
<dbReference type="PATRIC" id="fig|1036673.3.peg.1950"/>
<sequence>MRFIVIRRPGRTGFQIRLTHDHACHLFLSLSSRYVSIIMKTLK</sequence>
<name>F8F502_PAEMK</name>